<feature type="chain" id="PRO_5044871711" description="DUF4773 domain-containing protein" evidence="1">
    <location>
        <begin position="21"/>
        <end position="206"/>
    </location>
</feature>
<evidence type="ECO:0000313" key="4">
    <source>
        <dbReference type="Proteomes" id="UP001620626"/>
    </source>
</evidence>
<dbReference type="PANTHER" id="PTHR36299">
    <property type="entry name" value="AGAP008005-PA"/>
    <property type="match status" value="1"/>
</dbReference>
<protein>
    <recommendedName>
        <fullName evidence="2">DUF4773 domain-containing protein</fullName>
    </recommendedName>
</protein>
<feature type="signal peptide" evidence="1">
    <location>
        <begin position="1"/>
        <end position="20"/>
    </location>
</feature>
<dbReference type="EMBL" id="JBICBT010000638">
    <property type="protein sequence ID" value="KAL3106691.1"/>
    <property type="molecule type" value="Genomic_DNA"/>
</dbReference>
<evidence type="ECO:0000256" key="1">
    <source>
        <dbReference type="SAM" id="SignalP"/>
    </source>
</evidence>
<evidence type="ECO:0000313" key="3">
    <source>
        <dbReference type="EMBL" id="KAL3106691.1"/>
    </source>
</evidence>
<accession>A0ABD2KV14</accession>
<comment type="caution">
    <text evidence="3">The sequence shown here is derived from an EMBL/GenBank/DDBJ whole genome shotgun (WGS) entry which is preliminary data.</text>
</comment>
<proteinExistence type="predicted"/>
<organism evidence="3 4">
    <name type="scientific">Heterodera trifolii</name>
    <dbReference type="NCBI Taxonomy" id="157864"/>
    <lineage>
        <taxon>Eukaryota</taxon>
        <taxon>Metazoa</taxon>
        <taxon>Ecdysozoa</taxon>
        <taxon>Nematoda</taxon>
        <taxon>Chromadorea</taxon>
        <taxon>Rhabditida</taxon>
        <taxon>Tylenchina</taxon>
        <taxon>Tylenchomorpha</taxon>
        <taxon>Tylenchoidea</taxon>
        <taxon>Heteroderidae</taxon>
        <taxon>Heteroderinae</taxon>
        <taxon>Heterodera</taxon>
    </lineage>
</organism>
<dbReference type="AlphaFoldDB" id="A0ABD2KV14"/>
<gene>
    <name evidence="3" type="ORF">niasHT_019819</name>
</gene>
<dbReference type="Proteomes" id="UP001620626">
    <property type="component" value="Unassembled WGS sequence"/>
</dbReference>
<keyword evidence="1" id="KW-0732">Signal</keyword>
<sequence length="206" mass="23141">MHYFWLIIVSSAYLFGLLSADSINHFGQFEFSPNKLARLRNDIRSSKSNSLQTFAKKINGYCAVQQQKMAKYYVESANLSTETGCLCANQSCSCCADLNIQFRIVRVHENICLNFAYLAQSVSIQLAIIVDGRTVFQITVSAINPPPICLPLFVGELCFEFYNLNVSHNLFSGCALFDMVLLHQKVIHEKLGCFKIPVPIGSENEH</sequence>
<name>A0ABD2KV14_9BILA</name>
<dbReference type="InterPro" id="IPR031941">
    <property type="entry name" value="DUF4773"/>
</dbReference>
<keyword evidence="4" id="KW-1185">Reference proteome</keyword>
<evidence type="ECO:0000259" key="2">
    <source>
        <dbReference type="Pfam" id="PF15998"/>
    </source>
</evidence>
<dbReference type="PANTHER" id="PTHR36299:SF2">
    <property type="entry name" value="DUF4773 DOMAIN-CONTAINING PROTEIN"/>
    <property type="match status" value="1"/>
</dbReference>
<reference evidence="3 4" key="1">
    <citation type="submission" date="2024-10" db="EMBL/GenBank/DDBJ databases">
        <authorList>
            <person name="Kim D."/>
        </authorList>
    </citation>
    <scope>NUCLEOTIDE SEQUENCE [LARGE SCALE GENOMIC DNA]</scope>
    <source>
        <strain evidence="3">BH-2024</strain>
    </source>
</reference>
<feature type="domain" description="DUF4773" evidence="2">
    <location>
        <begin position="85"/>
        <end position="196"/>
    </location>
</feature>
<dbReference type="Pfam" id="PF15998">
    <property type="entry name" value="DUF4773"/>
    <property type="match status" value="1"/>
</dbReference>